<protein>
    <submittedName>
        <fullName evidence="6">Tryptophanase</fullName>
        <ecNumber evidence="6">4.1.99.1</ecNumber>
    </submittedName>
</protein>
<dbReference type="Gene3D" id="3.40.640.10">
    <property type="entry name" value="Type I PLP-dependent aspartate aminotransferase-like (Major domain)"/>
    <property type="match status" value="1"/>
</dbReference>
<dbReference type="Gene3D" id="3.90.1150.10">
    <property type="entry name" value="Aspartate Aminotransferase, domain 1"/>
    <property type="match status" value="1"/>
</dbReference>
<proteinExistence type="inferred from homology"/>
<reference evidence="6" key="1">
    <citation type="journal article" date="2020" name="mSystems">
        <title>Genome- and Community-Level Interaction Insights into Carbon Utilization and Element Cycling Functions of Hydrothermarchaeota in Hydrothermal Sediment.</title>
        <authorList>
            <person name="Zhou Z."/>
            <person name="Liu Y."/>
            <person name="Xu W."/>
            <person name="Pan J."/>
            <person name="Luo Z.H."/>
            <person name="Li M."/>
        </authorList>
    </citation>
    <scope>NUCLEOTIDE SEQUENCE [LARGE SCALE GENOMIC DNA]</scope>
    <source>
        <strain evidence="6">SpSt-1105</strain>
    </source>
</reference>
<dbReference type="EMBL" id="DRYQ01000001">
    <property type="protein sequence ID" value="HHQ49728.1"/>
    <property type="molecule type" value="Genomic_DNA"/>
</dbReference>
<dbReference type="GO" id="GO:0009034">
    <property type="term" value="F:tryptophanase activity"/>
    <property type="evidence" value="ECO:0007669"/>
    <property type="project" value="UniProtKB-EC"/>
</dbReference>
<keyword evidence="3" id="KW-0663">Pyridoxal phosphate</keyword>
<evidence type="ECO:0000256" key="4">
    <source>
        <dbReference type="ARBA" id="ARBA00023239"/>
    </source>
</evidence>
<evidence type="ECO:0000256" key="1">
    <source>
        <dbReference type="ARBA" id="ARBA00001933"/>
    </source>
</evidence>
<evidence type="ECO:0000256" key="3">
    <source>
        <dbReference type="ARBA" id="ARBA00022898"/>
    </source>
</evidence>
<dbReference type="Pfam" id="PF01212">
    <property type="entry name" value="Beta_elim_lyase"/>
    <property type="match status" value="1"/>
</dbReference>
<dbReference type="InterPro" id="IPR015424">
    <property type="entry name" value="PyrdxlP-dep_Trfase"/>
</dbReference>
<sequence>MLVKSVSGGELRVDGYRVRIFERLELPPVDQRLRAIREAGWNTFLLKATDVFLDMLTDSGVNAMSDRQLAAMITAQDAYAGSKAFYEFAEVVEEVLGFKYVIPVHQGRAAEHLLAKVFVREGSIVPMNYHFTTTKAHIELAGGTIVEIPVKEALDVKSRHPFKGNIDVAALEEVLKRDRDRVAYVRIEAVANLLGGQPVSMKNIAEVRALCDKFGVPLVLDGSMVDWNVYFIKEREPGYGSKKLSDILKEFVSYADIFYMSARKAPSVRGGFIATNRREFYEKLVVHIPVYEGFITYGGMSIKEIAAMAVGLREMIDDDLVGSELELIKYVVEELDKKGVPVVLPPGGLGVHVDATQFLSHVSRSAYPAGSLAAALYLASGIRSMERGAMSMDRDKSGREVYPDLELIRIAFPRRTYLKSHADYLIDRLLWLYNHRDIVNGLRWVYEPPVLRFFLGRLEDIDNWGEKLVKVYKKELGDL</sequence>
<dbReference type="InterPro" id="IPR001597">
    <property type="entry name" value="ArAA_b-elim_lyase/Thr_aldolase"/>
</dbReference>
<comment type="cofactor">
    <cofactor evidence="1">
        <name>pyridoxal 5'-phosphate</name>
        <dbReference type="ChEBI" id="CHEBI:597326"/>
    </cofactor>
</comment>
<dbReference type="InterPro" id="IPR011166">
    <property type="entry name" value="Beta-eliminating_lyase"/>
</dbReference>
<keyword evidence="4 6" id="KW-0456">Lyase</keyword>
<dbReference type="NCBIfam" id="NF009709">
    <property type="entry name" value="PRK13238.1"/>
    <property type="match status" value="1"/>
</dbReference>
<dbReference type="InterPro" id="IPR015422">
    <property type="entry name" value="PyrdxlP-dep_Trfase_small"/>
</dbReference>
<dbReference type="EC" id="4.1.99.1" evidence="6"/>
<name>A0A7J3Z4T6_9CREN</name>
<feature type="domain" description="Aromatic amino acid beta-eliminating lyase/threonine aldolase" evidence="5">
    <location>
        <begin position="54"/>
        <end position="425"/>
    </location>
</feature>
<comment type="similarity">
    <text evidence="2">Belongs to the beta-eliminating lyase family.</text>
</comment>
<dbReference type="SUPFAM" id="SSF53383">
    <property type="entry name" value="PLP-dependent transferases"/>
    <property type="match status" value="1"/>
</dbReference>
<evidence type="ECO:0000256" key="2">
    <source>
        <dbReference type="ARBA" id="ARBA00009721"/>
    </source>
</evidence>
<evidence type="ECO:0000259" key="5">
    <source>
        <dbReference type="Pfam" id="PF01212"/>
    </source>
</evidence>
<dbReference type="PIRSF" id="PIRSF001386">
    <property type="entry name" value="Trpase"/>
    <property type="match status" value="1"/>
</dbReference>
<evidence type="ECO:0000313" key="6">
    <source>
        <dbReference type="EMBL" id="HHQ49728.1"/>
    </source>
</evidence>
<dbReference type="PANTHER" id="PTHR32325">
    <property type="entry name" value="BETA-ELIMINATING LYASE-LIKE PROTEIN-RELATED"/>
    <property type="match status" value="1"/>
</dbReference>
<dbReference type="InterPro" id="IPR015421">
    <property type="entry name" value="PyrdxlP-dep_Trfase_major"/>
</dbReference>
<gene>
    <name evidence="6" type="ORF">ENM66_00020</name>
</gene>
<organism evidence="6">
    <name type="scientific">Ignisphaera aggregans</name>
    <dbReference type="NCBI Taxonomy" id="334771"/>
    <lineage>
        <taxon>Archaea</taxon>
        <taxon>Thermoproteota</taxon>
        <taxon>Thermoprotei</taxon>
        <taxon>Desulfurococcales</taxon>
        <taxon>Desulfurococcaceae</taxon>
        <taxon>Ignisphaera</taxon>
    </lineage>
</organism>
<comment type="caution">
    <text evidence="6">The sequence shown here is derived from an EMBL/GenBank/DDBJ whole genome shotgun (WGS) entry which is preliminary data.</text>
</comment>
<dbReference type="PANTHER" id="PTHR32325:SF4">
    <property type="entry name" value="TRYPTOPHANASE"/>
    <property type="match status" value="1"/>
</dbReference>
<dbReference type="AlphaFoldDB" id="A0A7J3Z4T6"/>
<accession>A0A7J3Z4T6</accession>